<dbReference type="Gene3D" id="3.40.50.1820">
    <property type="entry name" value="alpha/beta hydrolase"/>
    <property type="match status" value="1"/>
</dbReference>
<evidence type="ECO:0000256" key="1">
    <source>
        <dbReference type="ARBA" id="ARBA00022559"/>
    </source>
</evidence>
<dbReference type="EMBL" id="CP064954">
    <property type="protein sequence ID" value="QPK78576.1"/>
    <property type="molecule type" value="Genomic_DNA"/>
</dbReference>
<dbReference type="InterPro" id="IPR050471">
    <property type="entry name" value="AB_hydrolase"/>
</dbReference>
<evidence type="ECO:0000313" key="4">
    <source>
        <dbReference type="Proteomes" id="UP000594681"/>
    </source>
</evidence>
<name>A0A7T0KD41_9CORY</name>
<dbReference type="KEGG" id="cliz:G7Y31_08430"/>
<organism evidence="3 4">
    <name type="scientific">Corynebacterium lizhenjunii</name>
    <dbReference type="NCBI Taxonomy" id="2709394"/>
    <lineage>
        <taxon>Bacteria</taxon>
        <taxon>Bacillati</taxon>
        <taxon>Actinomycetota</taxon>
        <taxon>Actinomycetes</taxon>
        <taxon>Mycobacteriales</taxon>
        <taxon>Corynebacteriaceae</taxon>
        <taxon>Corynebacterium</taxon>
    </lineage>
</organism>
<dbReference type="Pfam" id="PF12697">
    <property type="entry name" value="Abhydrolase_6"/>
    <property type="match status" value="1"/>
</dbReference>
<dbReference type="AlphaFoldDB" id="A0A7T0KD41"/>
<keyword evidence="3" id="KW-0378">Hydrolase</keyword>
<dbReference type="GO" id="GO:0004601">
    <property type="term" value="F:peroxidase activity"/>
    <property type="evidence" value="ECO:0007669"/>
    <property type="project" value="UniProtKB-KW"/>
</dbReference>
<keyword evidence="1" id="KW-0560">Oxidoreductase</keyword>
<protein>
    <submittedName>
        <fullName evidence="3">Alpha/beta hydrolase</fullName>
    </submittedName>
</protein>
<sequence length="321" mass="34966">MKRRRRVSSVLRNWTSHVQMDLLHDPEHPPGLTQLSATGDHERLRWYEVGPTDAALTVVLIHGYGLSAESFYDQVEYLREHYPHVRSLLMDLRGHGQSQQVPASDCTIDDAGDDVLSIIAERAPSGQLIIVGHSLGGMVAQNVIRRAPSLVYQRIESALLISTSMRPFAETGAAALLQSSLAEGLYNAAQHLPARVNRARRGFARVAAPIFAALVTGFPQMERLQFHVEMLLDTPLDSFVGFFDDLIDHAEYGAAARLADVPGIVMVGGLDIVTPKSQSEMLCKQWPGAELIVVPGAGHMVILEEPADVAAALSQLVDAAQ</sequence>
<keyword evidence="4" id="KW-1185">Reference proteome</keyword>
<dbReference type="SUPFAM" id="SSF53474">
    <property type="entry name" value="alpha/beta-Hydrolases"/>
    <property type="match status" value="1"/>
</dbReference>
<gene>
    <name evidence="3" type="ORF">G7Y31_08430</name>
</gene>
<dbReference type="RefSeq" id="WP_165010748.1">
    <property type="nucleotide sequence ID" value="NZ_CP064954.1"/>
</dbReference>
<evidence type="ECO:0000313" key="3">
    <source>
        <dbReference type="EMBL" id="QPK78576.1"/>
    </source>
</evidence>
<dbReference type="PANTHER" id="PTHR43433">
    <property type="entry name" value="HYDROLASE, ALPHA/BETA FOLD FAMILY PROTEIN"/>
    <property type="match status" value="1"/>
</dbReference>
<keyword evidence="1" id="KW-0575">Peroxidase</keyword>
<proteinExistence type="predicted"/>
<dbReference type="InterPro" id="IPR000639">
    <property type="entry name" value="Epox_hydrolase-like"/>
</dbReference>
<reference evidence="3 4" key="1">
    <citation type="submission" date="2020-11" db="EMBL/GenBank/DDBJ databases">
        <title>Corynebacterium sp. ZJ-599.</title>
        <authorList>
            <person name="Zhou J."/>
        </authorList>
    </citation>
    <scope>NUCLEOTIDE SEQUENCE [LARGE SCALE GENOMIC DNA]</scope>
    <source>
        <strain evidence="3 4">ZJ-599</strain>
    </source>
</reference>
<dbReference type="InterPro" id="IPR029058">
    <property type="entry name" value="AB_hydrolase_fold"/>
</dbReference>
<dbReference type="Proteomes" id="UP000594681">
    <property type="component" value="Chromosome"/>
</dbReference>
<feature type="domain" description="AB hydrolase-1" evidence="2">
    <location>
        <begin position="58"/>
        <end position="312"/>
    </location>
</feature>
<dbReference type="PANTHER" id="PTHR43433:SF1">
    <property type="entry name" value="BLL5160 PROTEIN"/>
    <property type="match status" value="1"/>
</dbReference>
<dbReference type="PRINTS" id="PR00412">
    <property type="entry name" value="EPOXHYDRLASE"/>
</dbReference>
<evidence type="ECO:0000259" key="2">
    <source>
        <dbReference type="Pfam" id="PF12697"/>
    </source>
</evidence>
<dbReference type="InterPro" id="IPR000073">
    <property type="entry name" value="AB_hydrolase_1"/>
</dbReference>
<dbReference type="GO" id="GO:0016787">
    <property type="term" value="F:hydrolase activity"/>
    <property type="evidence" value="ECO:0007669"/>
    <property type="project" value="UniProtKB-KW"/>
</dbReference>
<accession>A0A7T0KD41</accession>